<feature type="region of interest" description="Disordered" evidence="5">
    <location>
        <begin position="110"/>
        <end position="142"/>
    </location>
</feature>
<comment type="caution">
    <text evidence="7">The sequence shown here is derived from an EMBL/GenBank/DDBJ whole genome shotgun (WGS) entry which is preliminary data.</text>
</comment>
<evidence type="ECO:0000256" key="4">
    <source>
        <dbReference type="ARBA" id="ARBA00023136"/>
    </source>
</evidence>
<evidence type="ECO:0000256" key="3">
    <source>
        <dbReference type="ARBA" id="ARBA00022989"/>
    </source>
</evidence>
<keyword evidence="8" id="KW-1185">Reference proteome</keyword>
<dbReference type="Proteomes" id="UP000004778">
    <property type="component" value="Unassembled WGS sequence"/>
</dbReference>
<reference evidence="7 8" key="1">
    <citation type="submission" date="2009-01" db="EMBL/GenBank/DDBJ databases">
        <authorList>
            <person name="Qin X."/>
            <person name="Bachman B."/>
            <person name="Battles P."/>
            <person name="Bell A."/>
            <person name="Bess C."/>
            <person name="Bickham C."/>
            <person name="Chaboub L."/>
            <person name="Chen D."/>
            <person name="Coyle M."/>
            <person name="Deiros D.R."/>
            <person name="Dinh H."/>
            <person name="Forbes L."/>
            <person name="Fowler G."/>
            <person name="Francisco L."/>
            <person name="Fu Q."/>
            <person name="Gubbala S."/>
            <person name="Hale W."/>
            <person name="Han Y."/>
            <person name="Hemphill L."/>
            <person name="Highlander S.K."/>
            <person name="Hirani K."/>
            <person name="Hogues M."/>
            <person name="Jackson L."/>
            <person name="Jakkamsetti A."/>
            <person name="Javaid M."/>
            <person name="Jiang H."/>
            <person name="Korchina V."/>
            <person name="Kovar C."/>
            <person name="Lara F."/>
            <person name="Lee S."/>
            <person name="Mata R."/>
            <person name="Mathew T."/>
            <person name="Moen C."/>
            <person name="Morales K."/>
            <person name="Munidasa M."/>
            <person name="Nazareth L."/>
            <person name="Ngo R."/>
            <person name="Nguyen L."/>
            <person name="Okwuonu G."/>
            <person name="Ongeri F."/>
            <person name="Patil S."/>
            <person name="Petrosino J."/>
            <person name="Pham C."/>
            <person name="Pham P."/>
            <person name="Pu L.-L."/>
            <person name="Puazo M."/>
            <person name="Raj R."/>
            <person name="Reid J."/>
            <person name="Rouhana J."/>
            <person name="Saada N."/>
            <person name="Shang Y."/>
            <person name="Simmons D."/>
            <person name="Thornton R."/>
            <person name="Warren J."/>
            <person name="Weissenberger G."/>
            <person name="Zhang J."/>
            <person name="Zhang L."/>
            <person name="Zhou C."/>
            <person name="Zhu D."/>
            <person name="Muzny D."/>
            <person name="Worley K."/>
            <person name="Gibbs R."/>
        </authorList>
    </citation>
    <scope>NUCLEOTIDE SEQUENCE [LARGE SCALE GENOMIC DNA]</scope>
    <source>
        <strain evidence="7 8">DSM 15434</strain>
    </source>
</reference>
<keyword evidence="4 6" id="KW-0472">Membrane</keyword>
<dbReference type="Gene3D" id="1.10.3080.10">
    <property type="entry name" value="Clc chloride channel"/>
    <property type="match status" value="1"/>
</dbReference>
<dbReference type="EMBL" id="ACFH01000013">
    <property type="protein sequence ID" value="EEH66853.1"/>
    <property type="molecule type" value="Genomic_DNA"/>
</dbReference>
<comment type="subcellular location">
    <subcellularLocation>
        <location evidence="1">Membrane</location>
        <topology evidence="1">Multi-pass membrane protein</topology>
    </subcellularLocation>
</comment>
<dbReference type="AlphaFoldDB" id="C0W341"/>
<organism evidence="7 8">
    <name type="scientific">Actinomyces urogenitalis DSM 15434</name>
    <dbReference type="NCBI Taxonomy" id="525246"/>
    <lineage>
        <taxon>Bacteria</taxon>
        <taxon>Bacillati</taxon>
        <taxon>Actinomycetota</taxon>
        <taxon>Actinomycetes</taxon>
        <taxon>Actinomycetales</taxon>
        <taxon>Actinomycetaceae</taxon>
        <taxon>Actinomyces</taxon>
    </lineage>
</organism>
<keyword evidence="2 6" id="KW-0812">Transmembrane</keyword>
<evidence type="ECO:0000256" key="6">
    <source>
        <dbReference type="SAM" id="Phobius"/>
    </source>
</evidence>
<evidence type="ECO:0000313" key="7">
    <source>
        <dbReference type="EMBL" id="EEH66853.1"/>
    </source>
</evidence>
<evidence type="ECO:0000256" key="1">
    <source>
        <dbReference type="ARBA" id="ARBA00004141"/>
    </source>
</evidence>
<feature type="transmembrane region" description="Helical" evidence="6">
    <location>
        <begin position="78"/>
        <end position="100"/>
    </location>
</feature>
<dbReference type="GO" id="GO:0015108">
    <property type="term" value="F:chloride transmembrane transporter activity"/>
    <property type="evidence" value="ECO:0007669"/>
    <property type="project" value="InterPro"/>
</dbReference>
<keyword evidence="3 6" id="KW-1133">Transmembrane helix</keyword>
<dbReference type="InterPro" id="IPR001807">
    <property type="entry name" value="ClC"/>
</dbReference>
<evidence type="ECO:0000313" key="8">
    <source>
        <dbReference type="Proteomes" id="UP000004778"/>
    </source>
</evidence>
<accession>C0W341</accession>
<evidence type="ECO:0000256" key="2">
    <source>
        <dbReference type="ARBA" id="ARBA00022692"/>
    </source>
</evidence>
<dbReference type="InterPro" id="IPR014743">
    <property type="entry name" value="Cl-channel_core"/>
</dbReference>
<protein>
    <submittedName>
        <fullName evidence="7">Uncharacterized protein</fullName>
    </submittedName>
</protein>
<feature type="transmembrane region" description="Helical" evidence="6">
    <location>
        <begin position="52"/>
        <end position="71"/>
    </location>
</feature>
<evidence type="ECO:0000256" key="5">
    <source>
        <dbReference type="SAM" id="MobiDB-lite"/>
    </source>
</evidence>
<dbReference type="HOGENOM" id="CLU_1811687_0_0_11"/>
<sequence length="142" mass="14802">MQEDQAPGSSRLPLLCASVAGFIAFVLTWRLLGLQTHALELAGGQSEVMDSVLAVVPAVAKVAAIALSLAAGWRGGDIFPLMLAGGAAGAATLALLPAWWPRSPSRRCRSIRRSRPRGTETTRVTPVGRRPGIDGVPAGHCL</sequence>
<proteinExistence type="predicted"/>
<name>C0W341_9ACTO</name>
<dbReference type="GO" id="GO:0016020">
    <property type="term" value="C:membrane"/>
    <property type="evidence" value="ECO:0007669"/>
    <property type="project" value="UniProtKB-SubCell"/>
</dbReference>
<feature type="transmembrane region" description="Helical" evidence="6">
    <location>
        <begin position="12"/>
        <end position="32"/>
    </location>
</feature>
<dbReference type="Pfam" id="PF00654">
    <property type="entry name" value="Voltage_CLC"/>
    <property type="match status" value="1"/>
</dbReference>
<gene>
    <name evidence="7" type="ORF">HMPREF0058_0285</name>
</gene>
<dbReference type="SUPFAM" id="SSF81340">
    <property type="entry name" value="Clc chloride channel"/>
    <property type="match status" value="1"/>
</dbReference>